<feature type="domain" description="MULE transposase" evidence="1">
    <location>
        <begin position="9"/>
        <end position="61"/>
    </location>
</feature>
<organism evidence="2 3">
    <name type="scientific">Vitis vinifera</name>
    <name type="common">Grape</name>
    <dbReference type="NCBI Taxonomy" id="29760"/>
    <lineage>
        <taxon>Eukaryota</taxon>
        <taxon>Viridiplantae</taxon>
        <taxon>Streptophyta</taxon>
        <taxon>Embryophyta</taxon>
        <taxon>Tracheophyta</taxon>
        <taxon>Spermatophyta</taxon>
        <taxon>Magnoliopsida</taxon>
        <taxon>eudicotyledons</taxon>
        <taxon>Gunneridae</taxon>
        <taxon>Pentapetalae</taxon>
        <taxon>rosids</taxon>
        <taxon>Vitales</taxon>
        <taxon>Vitaceae</taxon>
        <taxon>Viteae</taxon>
        <taxon>Vitis</taxon>
    </lineage>
</organism>
<dbReference type="PANTHER" id="PTHR47718">
    <property type="entry name" value="OS01G0519700 PROTEIN"/>
    <property type="match status" value="1"/>
</dbReference>
<dbReference type="InterPro" id="IPR018289">
    <property type="entry name" value="MULE_transposase_dom"/>
</dbReference>
<evidence type="ECO:0000259" key="1">
    <source>
        <dbReference type="Pfam" id="PF10551"/>
    </source>
</evidence>
<evidence type="ECO:0000313" key="2">
    <source>
        <dbReference type="EMBL" id="WJZ84571.1"/>
    </source>
</evidence>
<sequence>MDYACFGNVLEFDTTYRTNAYKKPLVVLVGVNHHHQTVVFGCALLMDESIATYEWVLETFLIAILNTYL</sequence>
<evidence type="ECO:0000313" key="3">
    <source>
        <dbReference type="Proteomes" id="UP001227230"/>
    </source>
</evidence>
<protein>
    <recommendedName>
        <fullName evidence="1">MULE transposase domain-containing protein</fullName>
    </recommendedName>
</protein>
<dbReference type="EMBL" id="CP126650">
    <property type="protein sequence ID" value="WJZ84571.1"/>
    <property type="molecule type" value="Genomic_DNA"/>
</dbReference>
<dbReference type="Pfam" id="PF10551">
    <property type="entry name" value="MULE"/>
    <property type="match status" value="1"/>
</dbReference>
<dbReference type="Proteomes" id="UP001227230">
    <property type="component" value="Chromosome 3"/>
</dbReference>
<gene>
    <name evidence="2" type="ORF">VitviT2T_004171</name>
</gene>
<dbReference type="PANTHER" id="PTHR47718:SF13">
    <property type="entry name" value="OS09G0290500 PROTEIN"/>
    <property type="match status" value="1"/>
</dbReference>
<name>A0ABY9BP81_VITVI</name>
<reference evidence="2 3" key="1">
    <citation type="journal article" date="2023" name="Hortic Res">
        <title>The complete reference genome for grapevine (Vitis vinifera L.) genetics and breeding.</title>
        <authorList>
            <person name="Shi X."/>
            <person name="Cao S."/>
            <person name="Wang X."/>
            <person name="Huang S."/>
            <person name="Wang Y."/>
            <person name="Liu Z."/>
            <person name="Liu W."/>
            <person name="Leng X."/>
            <person name="Peng Y."/>
            <person name="Wang N."/>
            <person name="Wang Y."/>
            <person name="Ma Z."/>
            <person name="Xu X."/>
            <person name="Zhang F."/>
            <person name="Xue H."/>
            <person name="Zhong H."/>
            <person name="Wang Y."/>
            <person name="Zhang K."/>
            <person name="Velt A."/>
            <person name="Avia K."/>
            <person name="Holtgrawe D."/>
            <person name="Grimplet J."/>
            <person name="Matus J.T."/>
            <person name="Ware D."/>
            <person name="Wu X."/>
            <person name="Wang H."/>
            <person name="Liu C."/>
            <person name="Fang Y."/>
            <person name="Rustenholz C."/>
            <person name="Cheng Z."/>
            <person name="Xiao H."/>
            <person name="Zhou Y."/>
        </authorList>
    </citation>
    <scope>NUCLEOTIDE SEQUENCE [LARGE SCALE GENOMIC DNA]</scope>
    <source>
        <strain evidence="3">cv. Pinot noir / PN40024</strain>
        <tissue evidence="2">Leaf</tissue>
    </source>
</reference>
<accession>A0ABY9BP81</accession>
<keyword evidence="3" id="KW-1185">Reference proteome</keyword>
<proteinExistence type="predicted"/>